<protein>
    <submittedName>
        <fullName evidence="1">Uncharacterized protein</fullName>
    </submittedName>
</protein>
<dbReference type="PATRIC" id="fig|188932.3.peg.4211"/>
<reference evidence="1 2" key="1">
    <citation type="submission" date="2016-03" db="EMBL/GenBank/DDBJ databases">
        <title>Complete genome sequence of Pedobacter cryoconitis PAMC 27485.</title>
        <authorList>
            <person name="Lee J."/>
            <person name="Kim O.-S."/>
        </authorList>
    </citation>
    <scope>NUCLEOTIDE SEQUENCE [LARGE SCALE GENOMIC DNA]</scope>
    <source>
        <strain evidence="1 2">PAMC 27485</strain>
    </source>
</reference>
<accession>A0A127VHV6</accession>
<dbReference type="AlphaFoldDB" id="A0A127VHV6"/>
<organism evidence="1 2">
    <name type="scientific">Pedobacter cryoconitis</name>
    <dbReference type="NCBI Taxonomy" id="188932"/>
    <lineage>
        <taxon>Bacteria</taxon>
        <taxon>Pseudomonadati</taxon>
        <taxon>Bacteroidota</taxon>
        <taxon>Sphingobacteriia</taxon>
        <taxon>Sphingobacteriales</taxon>
        <taxon>Sphingobacteriaceae</taxon>
        <taxon>Pedobacter</taxon>
    </lineage>
</organism>
<evidence type="ECO:0000313" key="2">
    <source>
        <dbReference type="Proteomes" id="UP000071561"/>
    </source>
</evidence>
<dbReference type="KEGG" id="pcm:AY601_4055"/>
<dbReference type="Proteomes" id="UP000071561">
    <property type="component" value="Chromosome"/>
</dbReference>
<proteinExistence type="predicted"/>
<sequence>MATTTEKRVNVSTRTQKNDSMDFKGWKLSFQYSFESEKQVNDVQVNGVQSNIDSVSGETQCYFSYSKNGTNINISFSNTECDNALVAAVKTEVDIITASL</sequence>
<keyword evidence="2" id="KW-1185">Reference proteome</keyword>
<name>A0A127VHV6_9SPHI</name>
<dbReference type="RefSeq" id="WP_068404412.1">
    <property type="nucleotide sequence ID" value="NZ_CP014504.1"/>
</dbReference>
<gene>
    <name evidence="1" type="ORF">AY601_4055</name>
</gene>
<dbReference type="EMBL" id="CP014504">
    <property type="protein sequence ID" value="AMQ00906.1"/>
    <property type="molecule type" value="Genomic_DNA"/>
</dbReference>
<evidence type="ECO:0000313" key="1">
    <source>
        <dbReference type="EMBL" id="AMQ00906.1"/>
    </source>
</evidence>
<dbReference type="OrthoDB" id="9850710at2"/>